<reference evidence="1" key="1">
    <citation type="submission" date="2016-05" db="EMBL/GenBank/DDBJ databases">
        <authorList>
            <person name="Lavstsen T."/>
            <person name="Jespersen J.S."/>
        </authorList>
    </citation>
    <scope>NUCLEOTIDE SEQUENCE</scope>
    <source>
        <tissue evidence="1">Brain</tissue>
    </source>
</reference>
<evidence type="ECO:0000313" key="1">
    <source>
        <dbReference type="EMBL" id="SBQ72467.1"/>
    </source>
</evidence>
<organism evidence="1">
    <name type="scientific">Nothobranchius korthausae</name>
    <dbReference type="NCBI Taxonomy" id="1143690"/>
    <lineage>
        <taxon>Eukaryota</taxon>
        <taxon>Metazoa</taxon>
        <taxon>Chordata</taxon>
        <taxon>Craniata</taxon>
        <taxon>Vertebrata</taxon>
        <taxon>Euteleostomi</taxon>
        <taxon>Actinopterygii</taxon>
        <taxon>Neopterygii</taxon>
        <taxon>Teleostei</taxon>
        <taxon>Neoteleostei</taxon>
        <taxon>Acanthomorphata</taxon>
        <taxon>Ovalentaria</taxon>
        <taxon>Atherinomorphae</taxon>
        <taxon>Cyprinodontiformes</taxon>
        <taxon>Nothobranchiidae</taxon>
        <taxon>Nothobranchius</taxon>
    </lineage>
</organism>
<name>A0A1A8GMT9_9TELE</name>
<dbReference type="AlphaFoldDB" id="A0A1A8GMT9"/>
<protein>
    <submittedName>
        <fullName evidence="1">Phosphodiesterase 3B, cGMP-inhibited</fullName>
    </submittedName>
</protein>
<accession>A0A1A8GMT9</accession>
<gene>
    <name evidence="1" type="primary">PDE3B</name>
</gene>
<proteinExistence type="predicted"/>
<sequence>CVCVCVCVFGEGCRRRVRMGSSINYFSPPS</sequence>
<reference evidence="1" key="2">
    <citation type="submission" date="2016-06" db="EMBL/GenBank/DDBJ databases">
        <title>The genome of a short-lived fish provides insights into sex chromosome evolution and the genetic control of aging.</title>
        <authorList>
            <person name="Reichwald K."/>
            <person name="Felder M."/>
            <person name="Petzold A."/>
            <person name="Koch P."/>
            <person name="Groth M."/>
            <person name="Platzer M."/>
        </authorList>
    </citation>
    <scope>NUCLEOTIDE SEQUENCE</scope>
    <source>
        <tissue evidence="1">Brain</tissue>
    </source>
</reference>
<dbReference type="EMBL" id="HAEC01004390">
    <property type="protein sequence ID" value="SBQ72467.1"/>
    <property type="molecule type" value="Transcribed_RNA"/>
</dbReference>
<feature type="non-terminal residue" evidence="1">
    <location>
        <position position="1"/>
    </location>
</feature>